<dbReference type="EMBL" id="QQNB01000001">
    <property type="protein sequence ID" value="RDE06446.1"/>
    <property type="molecule type" value="Genomic_DNA"/>
</dbReference>
<evidence type="ECO:0000256" key="1">
    <source>
        <dbReference type="SAM" id="Phobius"/>
    </source>
</evidence>
<evidence type="ECO:0000313" key="2">
    <source>
        <dbReference type="EMBL" id="RDE06446.1"/>
    </source>
</evidence>
<dbReference type="GO" id="GO:0015097">
    <property type="term" value="F:mercury ion transmembrane transporter activity"/>
    <property type="evidence" value="ECO:0007669"/>
    <property type="project" value="InterPro"/>
</dbReference>
<dbReference type="Proteomes" id="UP000253918">
    <property type="component" value="Unassembled WGS sequence"/>
</dbReference>
<protein>
    <submittedName>
        <fullName evidence="2">MerC domain-containing protein</fullName>
    </submittedName>
</protein>
<comment type="caution">
    <text evidence="2">The sequence shown here is derived from an EMBL/GenBank/DDBJ whole genome shotgun (WGS) entry which is preliminary data.</text>
</comment>
<feature type="transmembrane region" description="Helical" evidence="1">
    <location>
        <begin position="83"/>
        <end position="101"/>
    </location>
</feature>
<dbReference type="Pfam" id="PF03203">
    <property type="entry name" value="MerC"/>
    <property type="match status" value="1"/>
</dbReference>
<keyword evidence="1" id="KW-1133">Transmembrane helix</keyword>
<name>A0A369VVM5_9SPHN</name>
<evidence type="ECO:0000313" key="3">
    <source>
        <dbReference type="Proteomes" id="UP000253918"/>
    </source>
</evidence>
<sequence>MSSTSGLFPRSSLLARFDRWAIGLSGLCAVHCLATSVLLALMSTAGGALLNPLFHEIGLTLAIVLGVVALGRGILDHGYMMPAAVGALGLGIMAGALSLPHGFGNETVWTLVGVGLLALGHDLNRRATT</sequence>
<reference evidence="2 3" key="1">
    <citation type="submission" date="2018-07" db="EMBL/GenBank/DDBJ databases">
        <title>a novel species of Sphingomonas isolated from the rhizosphere soil of Araceae plant.</title>
        <authorList>
            <person name="Zhiyong W."/>
            <person name="Qinglan Z."/>
            <person name="Zhiwei F."/>
            <person name="Ding X."/>
            <person name="Gejiao W."/>
            <person name="Shixue Z."/>
        </authorList>
    </citation>
    <scope>NUCLEOTIDE SEQUENCE [LARGE SCALE GENOMIC DNA]</scope>
    <source>
        <strain evidence="2 3">WZY 27</strain>
    </source>
</reference>
<keyword evidence="1" id="KW-0812">Transmembrane</keyword>
<proteinExistence type="predicted"/>
<keyword evidence="1" id="KW-0472">Membrane</keyword>
<feature type="transmembrane region" description="Helical" evidence="1">
    <location>
        <begin position="53"/>
        <end position="71"/>
    </location>
</feature>
<dbReference type="RefSeq" id="WP_114686030.1">
    <property type="nucleotide sequence ID" value="NZ_QQNB01000001.1"/>
</dbReference>
<keyword evidence="3" id="KW-1185">Reference proteome</keyword>
<accession>A0A369VVM5</accession>
<dbReference type="GO" id="GO:0016020">
    <property type="term" value="C:membrane"/>
    <property type="evidence" value="ECO:0007669"/>
    <property type="project" value="InterPro"/>
</dbReference>
<gene>
    <name evidence="2" type="ORF">DVW87_01645</name>
</gene>
<dbReference type="AlphaFoldDB" id="A0A369VVM5"/>
<dbReference type="OrthoDB" id="6078385at2"/>
<feature type="transmembrane region" description="Helical" evidence="1">
    <location>
        <begin position="20"/>
        <end position="41"/>
    </location>
</feature>
<organism evidence="2 3">
    <name type="scientific">Sphingomonas aracearum</name>
    <dbReference type="NCBI Taxonomy" id="2283317"/>
    <lineage>
        <taxon>Bacteria</taxon>
        <taxon>Pseudomonadati</taxon>
        <taxon>Pseudomonadota</taxon>
        <taxon>Alphaproteobacteria</taxon>
        <taxon>Sphingomonadales</taxon>
        <taxon>Sphingomonadaceae</taxon>
        <taxon>Sphingomonas</taxon>
    </lineage>
</organism>
<dbReference type="InterPro" id="IPR004891">
    <property type="entry name" value="Mercury-R_MerC"/>
</dbReference>